<dbReference type="EMBL" id="BDSP01000147">
    <property type="protein sequence ID" value="GAX20329.1"/>
    <property type="molecule type" value="Genomic_DNA"/>
</dbReference>
<comment type="caution">
    <text evidence="1">The sequence shown here is derived from an EMBL/GenBank/DDBJ whole genome shotgun (WGS) entry which is preliminary data.</text>
</comment>
<dbReference type="Proteomes" id="UP000198406">
    <property type="component" value="Unassembled WGS sequence"/>
</dbReference>
<proteinExistence type="predicted"/>
<gene>
    <name evidence="1" type="ORF">FisN_9Hh038</name>
</gene>
<evidence type="ECO:0000313" key="2">
    <source>
        <dbReference type="Proteomes" id="UP000198406"/>
    </source>
</evidence>
<accession>A0A1Z5K2C0</accession>
<organism evidence="1 2">
    <name type="scientific">Fistulifera solaris</name>
    <name type="common">Oleaginous diatom</name>
    <dbReference type="NCBI Taxonomy" id="1519565"/>
    <lineage>
        <taxon>Eukaryota</taxon>
        <taxon>Sar</taxon>
        <taxon>Stramenopiles</taxon>
        <taxon>Ochrophyta</taxon>
        <taxon>Bacillariophyta</taxon>
        <taxon>Bacillariophyceae</taxon>
        <taxon>Bacillariophycidae</taxon>
        <taxon>Naviculales</taxon>
        <taxon>Naviculaceae</taxon>
        <taxon>Fistulifera</taxon>
    </lineage>
</organism>
<dbReference type="InParanoid" id="A0A1Z5K2C0"/>
<dbReference type="AlphaFoldDB" id="A0A1Z5K2C0"/>
<name>A0A1Z5K2C0_FISSO</name>
<reference evidence="1 2" key="1">
    <citation type="journal article" date="2015" name="Plant Cell">
        <title>Oil accumulation by the oleaginous diatom Fistulifera solaris as revealed by the genome and transcriptome.</title>
        <authorList>
            <person name="Tanaka T."/>
            <person name="Maeda Y."/>
            <person name="Veluchamy A."/>
            <person name="Tanaka M."/>
            <person name="Abida H."/>
            <person name="Marechal E."/>
            <person name="Bowler C."/>
            <person name="Muto M."/>
            <person name="Sunaga Y."/>
            <person name="Tanaka M."/>
            <person name="Yoshino T."/>
            <person name="Taniguchi T."/>
            <person name="Fukuda Y."/>
            <person name="Nemoto M."/>
            <person name="Matsumoto M."/>
            <person name="Wong P.S."/>
            <person name="Aburatani S."/>
            <person name="Fujibuchi W."/>
        </authorList>
    </citation>
    <scope>NUCLEOTIDE SEQUENCE [LARGE SCALE GENOMIC DNA]</scope>
    <source>
        <strain evidence="1 2">JPCC DA0580</strain>
    </source>
</reference>
<protein>
    <submittedName>
        <fullName evidence="1">Uncharacterized protein</fullName>
    </submittedName>
</protein>
<sequence>MNETWLDWSDQQRRILTANGKAEYYYCAARGFPFHKQELPHTFFGKHSSDEFQKLLAKLRQQSCPIIGVWNRPLFVGEWEHSTDDLVYNIQTNAWFIDLRIPLWRLGAVFASSYQDLTGTELRLLARQHVFGGLTVCHTDKEHAPSFPHGFCGYATRYHTMDWNYLGNRRNRPNRWWIEPMPRNDRTWKEYSYAKNDAGQYYYWERWESAVEEPPTAEKAKNAPIVLALQRCGPYHGLIVVVGDHFNYCFHNVTDDTLQEWCQQSTTSPQHIIDDAVGRGGYEEARRVLSRMNGGHGRIQPKNAVQTEWRIDVSTEPWKHGTLLWEDVQLVGDPHDTATWRIHGNGEEWKVVECNLTCMEELESWLP</sequence>
<evidence type="ECO:0000313" key="1">
    <source>
        <dbReference type="EMBL" id="GAX20329.1"/>
    </source>
</evidence>
<dbReference type="OrthoDB" id="40547at2759"/>
<keyword evidence="2" id="KW-1185">Reference proteome</keyword>